<comment type="caution">
    <text evidence="3">The sequence shown here is derived from an EMBL/GenBank/DDBJ whole genome shotgun (WGS) entry which is preliminary data.</text>
</comment>
<evidence type="ECO:0000256" key="1">
    <source>
        <dbReference type="SAM" id="MobiDB-lite"/>
    </source>
</evidence>
<organism evidence="3 4">
    <name type="scientific">Planomonospora corallina</name>
    <dbReference type="NCBI Taxonomy" id="1806052"/>
    <lineage>
        <taxon>Bacteria</taxon>
        <taxon>Bacillati</taxon>
        <taxon>Actinomycetota</taxon>
        <taxon>Actinomycetes</taxon>
        <taxon>Streptosporangiales</taxon>
        <taxon>Streptosporangiaceae</taxon>
        <taxon>Planomonospora</taxon>
    </lineage>
</organism>
<feature type="region of interest" description="Disordered" evidence="1">
    <location>
        <begin position="1"/>
        <end position="22"/>
    </location>
</feature>
<proteinExistence type="predicted"/>
<reference evidence="4" key="1">
    <citation type="journal article" date="2019" name="Int. J. Syst. Evol. Microbiol.">
        <title>The Global Catalogue of Microorganisms (GCM) 10K type strain sequencing project: providing services to taxonomists for standard genome sequencing and annotation.</title>
        <authorList>
            <consortium name="The Broad Institute Genomics Platform"/>
            <consortium name="The Broad Institute Genome Sequencing Center for Infectious Disease"/>
            <person name="Wu L."/>
            <person name="Ma J."/>
        </authorList>
    </citation>
    <scope>NUCLEOTIDE SEQUENCE [LARGE SCALE GENOMIC DNA]</scope>
    <source>
        <strain evidence="4">TBRC 4489</strain>
    </source>
</reference>
<feature type="domain" description="Tc1-like transposase DDE" evidence="2">
    <location>
        <begin position="57"/>
        <end position="201"/>
    </location>
</feature>
<dbReference type="InterPro" id="IPR036397">
    <property type="entry name" value="RNaseH_sf"/>
</dbReference>
<dbReference type="Pfam" id="PF13358">
    <property type="entry name" value="DDE_3"/>
    <property type="match status" value="1"/>
</dbReference>
<accession>A0ABV8IF74</accession>
<dbReference type="Proteomes" id="UP001595850">
    <property type="component" value="Unassembled WGS sequence"/>
</dbReference>
<evidence type="ECO:0000313" key="3">
    <source>
        <dbReference type="EMBL" id="MFC4062766.1"/>
    </source>
</evidence>
<dbReference type="RefSeq" id="WP_377294178.1">
    <property type="nucleotide sequence ID" value="NZ_JBHSBM010000059.1"/>
</dbReference>
<evidence type="ECO:0000313" key="4">
    <source>
        <dbReference type="Proteomes" id="UP001595850"/>
    </source>
</evidence>
<dbReference type="Gene3D" id="3.30.420.10">
    <property type="entry name" value="Ribonuclease H-like superfamily/Ribonuclease H"/>
    <property type="match status" value="1"/>
</dbReference>
<name>A0ABV8IF74_9ACTN</name>
<protein>
    <submittedName>
        <fullName evidence="3">Transposase</fullName>
    </submittedName>
</protein>
<dbReference type="InterPro" id="IPR038717">
    <property type="entry name" value="Tc1-like_DDE_dom"/>
</dbReference>
<evidence type="ECO:0000259" key="2">
    <source>
        <dbReference type="Pfam" id="PF13358"/>
    </source>
</evidence>
<gene>
    <name evidence="3" type="ORF">ACFOWE_31125</name>
</gene>
<keyword evidence="4" id="KW-1185">Reference proteome</keyword>
<sequence>MEHLPTGQRRSHDPPRASRLGRGRIVAVERDEEAIAAWKDEVWPQVKAPRRTCASCVCFEDEAGQGLRPPKGRTWAPRGVRPVARVRGQGAGRVNVAGVVCFRPGRRAHLFYALHVCRGRRGEAKSFSWRRYRDLIIATHEHLGAPLVWCWDNLNLHLVRELDDFAAANAAWLRVFRLPTYAPELNPAEGVWSLLRRAMANFVVTDLDGLVRIVKRKLKKIQFRPHLLDGHLAAAGLSIDPW</sequence>
<dbReference type="EMBL" id="JBHSBM010000059">
    <property type="protein sequence ID" value="MFC4062766.1"/>
    <property type="molecule type" value="Genomic_DNA"/>
</dbReference>